<dbReference type="RefSeq" id="WP_142092462.1">
    <property type="nucleotide sequence ID" value="NZ_BAAAMD010000001.1"/>
</dbReference>
<dbReference type="Proteomes" id="UP000316196">
    <property type="component" value="Unassembled WGS sequence"/>
</dbReference>
<dbReference type="InterPro" id="IPR006016">
    <property type="entry name" value="UspA"/>
</dbReference>
<gene>
    <name evidence="3" type="ORF">FB460_0429</name>
</gene>
<dbReference type="PRINTS" id="PR01438">
    <property type="entry name" value="UNVRSLSTRESS"/>
</dbReference>
<protein>
    <submittedName>
        <fullName evidence="3">Nucleotide-binding universal stress UspA family protein</fullName>
    </submittedName>
</protein>
<dbReference type="AlphaFoldDB" id="A0A542ZQL0"/>
<evidence type="ECO:0000313" key="4">
    <source>
        <dbReference type="Proteomes" id="UP000316196"/>
    </source>
</evidence>
<evidence type="ECO:0000259" key="2">
    <source>
        <dbReference type="Pfam" id="PF00582"/>
    </source>
</evidence>
<reference evidence="3 4" key="1">
    <citation type="submission" date="2019-06" db="EMBL/GenBank/DDBJ databases">
        <title>Sequencing the genomes of 1000 actinobacteria strains.</title>
        <authorList>
            <person name="Klenk H.-P."/>
        </authorList>
    </citation>
    <scope>NUCLEOTIDE SEQUENCE [LARGE SCALE GENOMIC DNA]</scope>
    <source>
        <strain evidence="3 4">DSM 8251</strain>
    </source>
</reference>
<dbReference type="InterPro" id="IPR014729">
    <property type="entry name" value="Rossmann-like_a/b/a_fold"/>
</dbReference>
<name>A0A542ZQL0_9ACTN</name>
<accession>A0A542ZQL0</accession>
<evidence type="ECO:0000313" key="3">
    <source>
        <dbReference type="EMBL" id="TQL62645.1"/>
    </source>
</evidence>
<dbReference type="SUPFAM" id="SSF52402">
    <property type="entry name" value="Adenine nucleotide alpha hydrolases-like"/>
    <property type="match status" value="1"/>
</dbReference>
<dbReference type="EMBL" id="VFOR01000001">
    <property type="protein sequence ID" value="TQL62645.1"/>
    <property type="molecule type" value="Genomic_DNA"/>
</dbReference>
<proteinExistence type="inferred from homology"/>
<dbReference type="Gene3D" id="3.40.50.620">
    <property type="entry name" value="HUPs"/>
    <property type="match status" value="1"/>
</dbReference>
<keyword evidence="4" id="KW-1185">Reference proteome</keyword>
<dbReference type="OrthoDB" id="5419113at2"/>
<comment type="similarity">
    <text evidence="1">Belongs to the universal stress protein A family.</text>
</comment>
<sequence length="124" mass="12920">MPIVVGFSEKPEGVTALHAAITEVLARGTSLVLVPTGPLDDVAVARAALERAGVEDYEVVEAGEPGAVAERVMNEAERVHASMIVIGLRRRSPTGKLLLGANAQKVLLDAPCPVLTVKAGDETE</sequence>
<feature type="domain" description="UspA" evidence="2">
    <location>
        <begin position="46"/>
        <end position="118"/>
    </location>
</feature>
<dbReference type="CDD" id="cd00293">
    <property type="entry name" value="USP-like"/>
    <property type="match status" value="1"/>
</dbReference>
<comment type="caution">
    <text evidence="3">The sequence shown here is derived from an EMBL/GenBank/DDBJ whole genome shotgun (WGS) entry which is preliminary data.</text>
</comment>
<evidence type="ECO:0000256" key="1">
    <source>
        <dbReference type="ARBA" id="ARBA00008791"/>
    </source>
</evidence>
<dbReference type="Pfam" id="PF00582">
    <property type="entry name" value="Usp"/>
    <property type="match status" value="1"/>
</dbReference>
<organism evidence="3 4">
    <name type="scientific">Propioniferax innocua</name>
    <dbReference type="NCBI Taxonomy" id="1753"/>
    <lineage>
        <taxon>Bacteria</taxon>
        <taxon>Bacillati</taxon>
        <taxon>Actinomycetota</taxon>
        <taxon>Actinomycetes</taxon>
        <taxon>Propionibacteriales</taxon>
        <taxon>Propionibacteriaceae</taxon>
        <taxon>Propioniferax</taxon>
    </lineage>
</organism>
<dbReference type="InterPro" id="IPR006015">
    <property type="entry name" value="Universal_stress_UspA"/>
</dbReference>